<keyword evidence="1" id="KW-1133">Transmembrane helix</keyword>
<sequence>LTIFLFTIFYFIAIGSFTTEGFVLQELPLYRSIRDTEIKATPLILIKSPNNLFERKTRTFNFQRLNKLGNYWKNNKEKKIKFLHK</sequence>
<evidence type="ECO:0000313" key="3">
    <source>
        <dbReference type="Proteomes" id="UP000605970"/>
    </source>
</evidence>
<gene>
    <name evidence="2" type="ORF">Mgra_00006752</name>
</gene>
<dbReference type="Proteomes" id="UP000605970">
    <property type="component" value="Unassembled WGS sequence"/>
</dbReference>
<dbReference type="AlphaFoldDB" id="A0A8S9ZKX0"/>
<feature type="non-terminal residue" evidence="2">
    <location>
        <position position="1"/>
    </location>
</feature>
<comment type="caution">
    <text evidence="2">The sequence shown here is derived from an EMBL/GenBank/DDBJ whole genome shotgun (WGS) entry which is preliminary data.</text>
</comment>
<keyword evidence="1" id="KW-0472">Membrane</keyword>
<feature type="transmembrane region" description="Helical" evidence="1">
    <location>
        <begin position="6"/>
        <end position="24"/>
    </location>
</feature>
<protein>
    <submittedName>
        <fullName evidence="2">Uncharacterized protein</fullName>
    </submittedName>
</protein>
<organism evidence="2 3">
    <name type="scientific">Meloidogyne graminicola</name>
    <dbReference type="NCBI Taxonomy" id="189291"/>
    <lineage>
        <taxon>Eukaryota</taxon>
        <taxon>Metazoa</taxon>
        <taxon>Ecdysozoa</taxon>
        <taxon>Nematoda</taxon>
        <taxon>Chromadorea</taxon>
        <taxon>Rhabditida</taxon>
        <taxon>Tylenchina</taxon>
        <taxon>Tylenchomorpha</taxon>
        <taxon>Tylenchoidea</taxon>
        <taxon>Meloidogynidae</taxon>
        <taxon>Meloidogyninae</taxon>
        <taxon>Meloidogyne</taxon>
    </lineage>
</organism>
<reference evidence="2" key="1">
    <citation type="journal article" date="2020" name="Ecol. Evol.">
        <title>Genome structure and content of the rice root-knot nematode (Meloidogyne graminicola).</title>
        <authorList>
            <person name="Phan N.T."/>
            <person name="Danchin E.G.J."/>
            <person name="Klopp C."/>
            <person name="Perfus-Barbeoch L."/>
            <person name="Kozlowski D.K."/>
            <person name="Koutsovoulos G.D."/>
            <person name="Lopez-Roques C."/>
            <person name="Bouchez O."/>
            <person name="Zahm M."/>
            <person name="Besnard G."/>
            <person name="Bellafiore S."/>
        </authorList>
    </citation>
    <scope>NUCLEOTIDE SEQUENCE</scope>
    <source>
        <strain evidence="2">VN-18</strain>
    </source>
</reference>
<keyword evidence="1" id="KW-0812">Transmembrane</keyword>
<accession>A0A8S9ZKX0</accession>
<dbReference type="OrthoDB" id="5866588at2759"/>
<proteinExistence type="predicted"/>
<keyword evidence="3" id="KW-1185">Reference proteome</keyword>
<name>A0A8S9ZKX0_9BILA</name>
<dbReference type="EMBL" id="JABEBT010000068">
    <property type="protein sequence ID" value="KAF7633890.1"/>
    <property type="molecule type" value="Genomic_DNA"/>
</dbReference>
<evidence type="ECO:0000313" key="2">
    <source>
        <dbReference type="EMBL" id="KAF7633890.1"/>
    </source>
</evidence>
<evidence type="ECO:0000256" key="1">
    <source>
        <dbReference type="SAM" id="Phobius"/>
    </source>
</evidence>